<dbReference type="InterPro" id="IPR004364">
    <property type="entry name" value="Aa-tRNA-synt_II"/>
</dbReference>
<evidence type="ECO:0000313" key="11">
    <source>
        <dbReference type="RefSeq" id="XP_070313333.1"/>
    </source>
</evidence>
<sequence>MGKQWKQWLTLFFWAPESLRMVIAAMKLRLLLLGRKVMTNLDSILKSRDIALPTKAHLVKAVVFPVVMYGCESCTIKKAECRRIDAFELWCWGRSLESPLDCKEISPGCSLEGLMLRLKLQYFGHLMWRPDSFEKTLMLGKIEGRRRRGRQRMRGLGWIRSVRSQKEVLFLHVNDGSSLESLQVVADSSFDSRELAFGSSVEVQGQLVKSPSKKQNVELKAEKIEVVGNCDAKAFPFKYKERHPLEYLRQYPHLRCRTNILGSILRVRSEATAAIHSFFKAPEKMLIRLCPFLDSGFVHIHTPVITSNDCEGAGELFQVEPSSKIKVPEENFFNIPVFLTVSGQLHLEVMSGAFTQVFTFGPTFRAENSQSRRHLAEFYMVEAEISFLESLQDLMQVMESLFKTTAMTVLSNCPKDVELCHKFIAPGQKDRLEHMLKNNFLIISYTEAVEILKQASQNFTFTPEWGADLHTEHEKYLVKHCGDIPVFVINYPRALKPFYMRDNEDGPQHTVAAVDLLVPGVGELFGGSLREERCHFLEQRLARLGLTEAYQWYLDLRRFGSVPHGGFGMGFERYLQCILGIDNIKDVIPFPRFTHSCLL</sequence>
<proteinExistence type="inferred from homology"/>
<evidence type="ECO:0000256" key="6">
    <source>
        <dbReference type="ARBA" id="ARBA00022917"/>
    </source>
</evidence>
<evidence type="ECO:0000256" key="5">
    <source>
        <dbReference type="ARBA" id="ARBA00022840"/>
    </source>
</evidence>
<dbReference type="NCBIfam" id="NF003037">
    <property type="entry name" value="PRK03932.1"/>
    <property type="match status" value="1"/>
</dbReference>
<name>A0ABM4HCP3_ODOVR</name>
<comment type="similarity">
    <text evidence="1">Belongs to the class-II aminoacyl-tRNA synthetase family.</text>
</comment>
<dbReference type="Gene3D" id="2.40.50.140">
    <property type="entry name" value="Nucleic acid-binding proteins"/>
    <property type="match status" value="1"/>
</dbReference>
<dbReference type="NCBIfam" id="TIGR00457">
    <property type="entry name" value="asnS"/>
    <property type="match status" value="1"/>
</dbReference>
<dbReference type="InterPro" id="IPR012340">
    <property type="entry name" value="NA-bd_OB-fold"/>
</dbReference>
<keyword evidence="5" id="KW-0067">ATP-binding</keyword>
<dbReference type="InterPro" id="IPR045864">
    <property type="entry name" value="aa-tRNA-synth_II/BPL/LPL"/>
</dbReference>
<evidence type="ECO:0000256" key="8">
    <source>
        <dbReference type="ARBA" id="ARBA00023146"/>
    </source>
</evidence>
<dbReference type="PANTHER" id="PTHR22594:SF34">
    <property type="entry name" value="ASPARAGINE--TRNA LIGASE, MITOCHONDRIAL-RELATED"/>
    <property type="match status" value="1"/>
</dbReference>
<keyword evidence="6" id="KW-0648">Protein biosynthesis</keyword>
<dbReference type="InterPro" id="IPR002312">
    <property type="entry name" value="Asp/Asn-tRNA-synth_IIb"/>
</dbReference>
<accession>A0ABM4HCP3</accession>
<evidence type="ECO:0000256" key="4">
    <source>
        <dbReference type="ARBA" id="ARBA00022741"/>
    </source>
</evidence>
<dbReference type="EC" id="6.1.1.22" evidence="2"/>
<evidence type="ECO:0000256" key="1">
    <source>
        <dbReference type="ARBA" id="ARBA00008226"/>
    </source>
</evidence>
<dbReference type="GeneID" id="110151750"/>
<keyword evidence="7" id="KW-0007">Acetylation</keyword>
<keyword evidence="3" id="KW-0436">Ligase</keyword>
<reference evidence="11" key="2">
    <citation type="submission" date="2025-08" db="UniProtKB">
        <authorList>
            <consortium name="RefSeq"/>
        </authorList>
    </citation>
    <scope>IDENTIFICATION</scope>
    <source>
        <tissue evidence="11">Tongue muscle</tissue>
    </source>
</reference>
<dbReference type="SUPFAM" id="SSF50249">
    <property type="entry name" value="Nucleic acid-binding proteins"/>
    <property type="match status" value="1"/>
</dbReference>
<dbReference type="PANTHER" id="PTHR22594">
    <property type="entry name" value="ASPARTYL/LYSYL-TRNA SYNTHETASE"/>
    <property type="match status" value="1"/>
</dbReference>
<evidence type="ECO:0000313" key="10">
    <source>
        <dbReference type="Proteomes" id="UP001652640"/>
    </source>
</evidence>
<evidence type="ECO:0000256" key="7">
    <source>
        <dbReference type="ARBA" id="ARBA00022990"/>
    </source>
</evidence>
<dbReference type="RefSeq" id="XP_070313333.1">
    <property type="nucleotide sequence ID" value="XM_070457232.1"/>
</dbReference>
<keyword evidence="10" id="KW-1185">Reference proteome</keyword>
<evidence type="ECO:0000256" key="2">
    <source>
        <dbReference type="ARBA" id="ARBA00012816"/>
    </source>
</evidence>
<dbReference type="CDD" id="cd00776">
    <property type="entry name" value="AsxRS_core"/>
    <property type="match status" value="1"/>
</dbReference>
<dbReference type="Gene3D" id="3.30.930.10">
    <property type="entry name" value="Bira Bifunctional Protein, Domain 2"/>
    <property type="match status" value="1"/>
</dbReference>
<dbReference type="CDD" id="cd04318">
    <property type="entry name" value="EcAsnRS_like_N"/>
    <property type="match status" value="1"/>
</dbReference>
<keyword evidence="8" id="KW-0030">Aminoacyl-tRNA synthetase</keyword>
<dbReference type="PRINTS" id="PR01042">
    <property type="entry name" value="TRNASYNTHASP"/>
</dbReference>
<feature type="domain" description="Aminoacyl-transfer RNA synthetases class-II family profile" evidence="9">
    <location>
        <begin position="265"/>
        <end position="589"/>
    </location>
</feature>
<dbReference type="Pfam" id="PF00152">
    <property type="entry name" value="tRNA-synt_2"/>
    <property type="match status" value="1"/>
</dbReference>
<gene>
    <name evidence="11" type="primary">NARS2</name>
</gene>
<dbReference type="InterPro" id="IPR004365">
    <property type="entry name" value="NA-bd_OB_tRNA"/>
</dbReference>
<dbReference type="InterPro" id="IPR006195">
    <property type="entry name" value="aa-tRNA-synth_II"/>
</dbReference>
<protein>
    <recommendedName>
        <fullName evidence="2">asparagine--tRNA ligase</fullName>
        <ecNumber evidence="2">6.1.1.22</ecNumber>
    </recommendedName>
</protein>
<evidence type="ECO:0000256" key="3">
    <source>
        <dbReference type="ARBA" id="ARBA00022598"/>
    </source>
</evidence>
<keyword evidence="4" id="KW-0547">Nucleotide-binding</keyword>
<dbReference type="PROSITE" id="PS50862">
    <property type="entry name" value="AA_TRNA_LIGASE_II"/>
    <property type="match status" value="1"/>
</dbReference>
<dbReference type="Pfam" id="PF01336">
    <property type="entry name" value="tRNA_anti-codon"/>
    <property type="match status" value="1"/>
</dbReference>
<reference evidence="10" key="1">
    <citation type="journal article" date="2022" name="J. Hered.">
        <title>A De Novo Chromosome-Level Genome Assembly of the White-Tailed Deer, Odocoileus Virginianus.</title>
        <authorList>
            <person name="London E.W."/>
            <person name="Roca A.L."/>
            <person name="Novakofski J.E."/>
            <person name="Mateus-Pinilla N.E."/>
        </authorList>
    </citation>
    <scope>NUCLEOTIDE SEQUENCE [LARGE SCALE GENOMIC DNA]</scope>
</reference>
<dbReference type="SUPFAM" id="SSF55681">
    <property type="entry name" value="Class II aaRS and biotin synthetases"/>
    <property type="match status" value="1"/>
</dbReference>
<dbReference type="InterPro" id="IPR004522">
    <property type="entry name" value="Asn-tRNA-ligase"/>
</dbReference>
<organism evidence="10 11">
    <name type="scientific">Odocoileus virginianus</name>
    <name type="common">White-tailed deer</name>
    <dbReference type="NCBI Taxonomy" id="9874"/>
    <lineage>
        <taxon>Eukaryota</taxon>
        <taxon>Metazoa</taxon>
        <taxon>Chordata</taxon>
        <taxon>Craniata</taxon>
        <taxon>Vertebrata</taxon>
        <taxon>Euteleostomi</taxon>
        <taxon>Mammalia</taxon>
        <taxon>Eutheria</taxon>
        <taxon>Laurasiatheria</taxon>
        <taxon>Artiodactyla</taxon>
        <taxon>Ruminantia</taxon>
        <taxon>Pecora</taxon>
        <taxon>Cervidae</taxon>
        <taxon>Odocoileinae</taxon>
        <taxon>Odocoileus</taxon>
    </lineage>
</organism>
<dbReference type="Proteomes" id="UP001652640">
    <property type="component" value="Chromosome 28"/>
</dbReference>
<evidence type="ECO:0000259" key="9">
    <source>
        <dbReference type="PROSITE" id="PS50862"/>
    </source>
</evidence>